<evidence type="ECO:0000256" key="7">
    <source>
        <dbReference type="SAM" id="MobiDB-lite"/>
    </source>
</evidence>
<evidence type="ECO:0000256" key="8">
    <source>
        <dbReference type="SAM" id="Phobius"/>
    </source>
</evidence>
<evidence type="ECO:0000259" key="9">
    <source>
        <dbReference type="PROSITE" id="PS50011"/>
    </source>
</evidence>
<keyword evidence="8" id="KW-0812">Transmembrane</keyword>
<protein>
    <recommendedName>
        <fullName evidence="1">non-specific serine/threonine protein kinase</fullName>
        <ecNumber evidence="1">2.7.11.1</ecNumber>
    </recommendedName>
</protein>
<dbReference type="Proteomes" id="UP001499924">
    <property type="component" value="Unassembled WGS sequence"/>
</dbReference>
<evidence type="ECO:0000313" key="11">
    <source>
        <dbReference type="Proteomes" id="UP001499924"/>
    </source>
</evidence>
<proteinExistence type="predicted"/>
<feature type="compositionally biased region" description="Basic and acidic residues" evidence="7">
    <location>
        <begin position="299"/>
        <end position="312"/>
    </location>
</feature>
<keyword evidence="8" id="KW-1133">Transmembrane helix</keyword>
<dbReference type="EC" id="2.7.11.1" evidence="1"/>
<keyword evidence="2" id="KW-0723">Serine/threonine-protein kinase</keyword>
<reference evidence="11" key="1">
    <citation type="journal article" date="2019" name="Int. J. Syst. Evol. Microbiol.">
        <title>The Global Catalogue of Microorganisms (GCM) 10K type strain sequencing project: providing services to taxonomists for standard genome sequencing and annotation.</title>
        <authorList>
            <consortium name="The Broad Institute Genomics Platform"/>
            <consortium name="The Broad Institute Genome Sequencing Center for Infectious Disease"/>
            <person name="Wu L."/>
            <person name="Ma J."/>
        </authorList>
    </citation>
    <scope>NUCLEOTIDE SEQUENCE [LARGE SCALE GENOMIC DNA]</scope>
    <source>
        <strain evidence="11">JCM 15614</strain>
    </source>
</reference>
<dbReference type="PROSITE" id="PS00108">
    <property type="entry name" value="PROTEIN_KINASE_ST"/>
    <property type="match status" value="1"/>
</dbReference>
<evidence type="ECO:0000256" key="4">
    <source>
        <dbReference type="ARBA" id="ARBA00022741"/>
    </source>
</evidence>
<comment type="caution">
    <text evidence="10">The sequence shown here is derived from an EMBL/GenBank/DDBJ whole genome shotgun (WGS) entry which is preliminary data.</text>
</comment>
<sequence length="467" mass="48334">METSARLLNDRYELGALLASGGMGRVWRGRDTVLNRPVAVKILRSEFTGDASFVARFRAEAQHAAALHHPNIASVFDYGEVEENGEQLAYLVMELVDGESLAALLARQRQLDVPTSLRILRGTAAALSVAHSAGLVHRDVKPGNVLVAHDGTVKITDFGIAWSASSVPLTRTGQVIGTAHYLSPEQAQGGRATPASDVYALGAVVYECLAGRRAFEGENSVQIAVKQIREQPEPLPDTIPADVRALVDRAMAKDPAQRFPDGDALLRAVDETLAGRPPTAHDAGPTGTAVMPLPVLPPDDDRHVSTPPPERRRPTALIAGAAAAILLIAALVGGIGVLSGGDGESSAATPTAAEQPSTAAQTPPTVTLDPAAYLGRPVTEVQAELTALGLTVALQPVQTADVAEGAVTALTPTDGLLAGATVTVSHAVAPPAPPVVVEDDDGDNGNNGNGNGNGGKKKDRERGGDDD</sequence>
<feature type="compositionally biased region" description="Polar residues" evidence="7">
    <location>
        <begin position="346"/>
        <end position="365"/>
    </location>
</feature>
<dbReference type="EMBL" id="BAAAVV010000012">
    <property type="protein sequence ID" value="GAA3179960.1"/>
    <property type="molecule type" value="Genomic_DNA"/>
</dbReference>
<dbReference type="InterPro" id="IPR008271">
    <property type="entry name" value="Ser/Thr_kinase_AS"/>
</dbReference>
<feature type="region of interest" description="Disordered" evidence="7">
    <location>
        <begin position="275"/>
        <end position="312"/>
    </location>
</feature>
<feature type="region of interest" description="Disordered" evidence="7">
    <location>
        <begin position="341"/>
        <end position="366"/>
    </location>
</feature>
<evidence type="ECO:0000256" key="3">
    <source>
        <dbReference type="ARBA" id="ARBA00022679"/>
    </source>
</evidence>
<dbReference type="InterPro" id="IPR011009">
    <property type="entry name" value="Kinase-like_dom_sf"/>
</dbReference>
<dbReference type="SMART" id="SM00220">
    <property type="entry name" value="S_TKc"/>
    <property type="match status" value="1"/>
</dbReference>
<keyword evidence="8" id="KW-0472">Membrane</keyword>
<dbReference type="InterPro" id="IPR000719">
    <property type="entry name" value="Prot_kinase_dom"/>
</dbReference>
<keyword evidence="11" id="KW-1185">Reference proteome</keyword>
<accession>A0ABP6PJI7</accession>
<keyword evidence="5" id="KW-0418">Kinase</keyword>
<evidence type="ECO:0000256" key="2">
    <source>
        <dbReference type="ARBA" id="ARBA00022527"/>
    </source>
</evidence>
<evidence type="ECO:0000256" key="1">
    <source>
        <dbReference type="ARBA" id="ARBA00012513"/>
    </source>
</evidence>
<gene>
    <name evidence="10" type="ORF">GCM10010531_37500</name>
</gene>
<dbReference type="SUPFAM" id="SSF56112">
    <property type="entry name" value="Protein kinase-like (PK-like)"/>
    <property type="match status" value="1"/>
</dbReference>
<feature type="compositionally biased region" description="Gly residues" evidence="7">
    <location>
        <begin position="445"/>
        <end position="454"/>
    </location>
</feature>
<name>A0ABP6PJI7_9ACTN</name>
<organism evidence="10 11">
    <name type="scientific">Blastococcus jejuensis</name>
    <dbReference type="NCBI Taxonomy" id="351224"/>
    <lineage>
        <taxon>Bacteria</taxon>
        <taxon>Bacillati</taxon>
        <taxon>Actinomycetota</taxon>
        <taxon>Actinomycetes</taxon>
        <taxon>Geodermatophilales</taxon>
        <taxon>Geodermatophilaceae</taxon>
        <taxon>Blastococcus</taxon>
    </lineage>
</organism>
<evidence type="ECO:0000256" key="5">
    <source>
        <dbReference type="ARBA" id="ARBA00022777"/>
    </source>
</evidence>
<dbReference type="Gene3D" id="3.30.200.20">
    <property type="entry name" value="Phosphorylase Kinase, domain 1"/>
    <property type="match status" value="1"/>
</dbReference>
<dbReference type="RefSeq" id="WP_344690564.1">
    <property type="nucleotide sequence ID" value="NZ_BAAAVV010000012.1"/>
</dbReference>
<feature type="transmembrane region" description="Helical" evidence="8">
    <location>
        <begin position="316"/>
        <end position="338"/>
    </location>
</feature>
<keyword evidence="3" id="KW-0808">Transferase</keyword>
<dbReference type="CDD" id="cd14014">
    <property type="entry name" value="STKc_PknB_like"/>
    <property type="match status" value="1"/>
</dbReference>
<evidence type="ECO:0000313" key="10">
    <source>
        <dbReference type="EMBL" id="GAA3179960.1"/>
    </source>
</evidence>
<dbReference type="PANTHER" id="PTHR43289:SF6">
    <property type="entry name" value="SERINE_THREONINE-PROTEIN KINASE NEKL-3"/>
    <property type="match status" value="1"/>
</dbReference>
<feature type="region of interest" description="Disordered" evidence="7">
    <location>
        <begin position="429"/>
        <end position="467"/>
    </location>
</feature>
<dbReference type="PROSITE" id="PS50011">
    <property type="entry name" value="PROTEIN_KINASE_DOM"/>
    <property type="match status" value="1"/>
</dbReference>
<dbReference type="Gene3D" id="1.10.510.10">
    <property type="entry name" value="Transferase(Phosphotransferase) domain 1"/>
    <property type="match status" value="1"/>
</dbReference>
<feature type="compositionally biased region" description="Basic and acidic residues" evidence="7">
    <location>
        <begin position="456"/>
        <end position="467"/>
    </location>
</feature>
<dbReference type="Pfam" id="PF00069">
    <property type="entry name" value="Pkinase"/>
    <property type="match status" value="1"/>
</dbReference>
<feature type="domain" description="Protein kinase" evidence="9">
    <location>
        <begin position="12"/>
        <end position="273"/>
    </location>
</feature>
<keyword evidence="6" id="KW-0067">ATP-binding</keyword>
<dbReference type="PANTHER" id="PTHR43289">
    <property type="entry name" value="MITOGEN-ACTIVATED PROTEIN KINASE KINASE KINASE 20-RELATED"/>
    <property type="match status" value="1"/>
</dbReference>
<keyword evidence="4" id="KW-0547">Nucleotide-binding</keyword>
<evidence type="ECO:0000256" key="6">
    <source>
        <dbReference type="ARBA" id="ARBA00022840"/>
    </source>
</evidence>